<evidence type="ECO:0000256" key="1">
    <source>
        <dbReference type="PIRSR" id="PIRSR613078-1"/>
    </source>
</evidence>
<comment type="caution">
    <text evidence="3">The sequence shown here is derived from an EMBL/GenBank/DDBJ whole genome shotgun (WGS) entry which is preliminary data.</text>
</comment>
<reference evidence="3 4" key="1">
    <citation type="submission" date="2019-01" db="EMBL/GenBank/DDBJ databases">
        <authorList>
            <person name="Chen W.-M."/>
        </authorList>
    </citation>
    <scope>NUCLEOTIDE SEQUENCE [LARGE SCALE GENOMIC DNA]</scope>
    <source>
        <strain evidence="3 4">CCP-18</strain>
    </source>
</reference>
<dbReference type="PANTHER" id="PTHR48100:SF1">
    <property type="entry name" value="HISTIDINE PHOSPHATASE FAMILY PROTEIN-RELATED"/>
    <property type="match status" value="1"/>
</dbReference>
<dbReference type="InterPro" id="IPR013078">
    <property type="entry name" value="His_Pase_superF_clade-1"/>
</dbReference>
<keyword evidence="4" id="KW-1185">Reference proteome</keyword>
<proteinExistence type="predicted"/>
<dbReference type="Pfam" id="PF00300">
    <property type="entry name" value="His_Phos_1"/>
    <property type="match status" value="1"/>
</dbReference>
<name>A0A3S2UD78_9BURK</name>
<sequence>MTSPPRRRVILMRHGAVQYFDPAAAAPLAAHGVPLTAEGLAQARTAGLALAAAGVHIDLAIASGLPRTLQTAEAVLGAQVAPPALETWPELEEARGGRLRDLPADALLDAFTALQRGPLTDDTRFLGGERLGDLLDRVLPAWERLRARQDWQVALVVAHGVVNAALLSHVVSGGQRMVLPGWQQEPACLNLIDLGPAPGDDVLRACNLAPTDWLQRDTRTTTMERLRDDFLGWSAARQKLHRVTP</sequence>
<feature type="active site" description="Proton donor/acceptor" evidence="1">
    <location>
        <position position="93"/>
    </location>
</feature>
<evidence type="ECO:0000313" key="3">
    <source>
        <dbReference type="EMBL" id="RVT84954.1"/>
    </source>
</evidence>
<dbReference type="RefSeq" id="WP_127683357.1">
    <property type="nucleotide sequence ID" value="NZ_SACM01000003.1"/>
</dbReference>
<dbReference type="AlphaFoldDB" id="A0A3S2UD78"/>
<dbReference type="SUPFAM" id="SSF53254">
    <property type="entry name" value="Phosphoglycerate mutase-like"/>
    <property type="match status" value="1"/>
</dbReference>
<feature type="active site" description="Tele-phosphohistidine intermediate" evidence="1">
    <location>
        <position position="14"/>
    </location>
</feature>
<accession>A0A3S2UD78</accession>
<dbReference type="CDD" id="cd07067">
    <property type="entry name" value="HP_PGM_like"/>
    <property type="match status" value="1"/>
</dbReference>
<gene>
    <name evidence="3" type="ORF">EOD73_12615</name>
</gene>
<dbReference type="GO" id="GO:0016791">
    <property type="term" value="F:phosphatase activity"/>
    <property type="evidence" value="ECO:0007669"/>
    <property type="project" value="TreeGrafter"/>
</dbReference>
<dbReference type="EMBL" id="SACM01000003">
    <property type="protein sequence ID" value="RVT84954.1"/>
    <property type="molecule type" value="Genomic_DNA"/>
</dbReference>
<dbReference type="InterPro" id="IPR050275">
    <property type="entry name" value="PGM_Phosphatase"/>
</dbReference>
<feature type="binding site" evidence="2">
    <location>
        <position position="67"/>
    </location>
    <ligand>
        <name>substrate</name>
    </ligand>
</feature>
<protein>
    <submittedName>
        <fullName evidence="3">Histidine phosphatase family protein</fullName>
    </submittedName>
</protein>
<evidence type="ECO:0000313" key="4">
    <source>
        <dbReference type="Proteomes" id="UP000288587"/>
    </source>
</evidence>
<dbReference type="Gene3D" id="3.40.50.1240">
    <property type="entry name" value="Phosphoglycerate mutase-like"/>
    <property type="match status" value="1"/>
</dbReference>
<dbReference type="OrthoDB" id="9781415at2"/>
<dbReference type="Proteomes" id="UP000288587">
    <property type="component" value="Unassembled WGS sequence"/>
</dbReference>
<evidence type="ECO:0000256" key="2">
    <source>
        <dbReference type="PIRSR" id="PIRSR613078-2"/>
    </source>
</evidence>
<dbReference type="InterPro" id="IPR029033">
    <property type="entry name" value="His_PPase_superfam"/>
</dbReference>
<dbReference type="SMART" id="SM00855">
    <property type="entry name" value="PGAM"/>
    <property type="match status" value="1"/>
</dbReference>
<dbReference type="GO" id="GO:0005737">
    <property type="term" value="C:cytoplasm"/>
    <property type="evidence" value="ECO:0007669"/>
    <property type="project" value="TreeGrafter"/>
</dbReference>
<organism evidence="3 4">
    <name type="scientific">Inhella crocodyli</name>
    <dbReference type="NCBI Taxonomy" id="2499851"/>
    <lineage>
        <taxon>Bacteria</taxon>
        <taxon>Pseudomonadati</taxon>
        <taxon>Pseudomonadota</taxon>
        <taxon>Betaproteobacteria</taxon>
        <taxon>Burkholderiales</taxon>
        <taxon>Sphaerotilaceae</taxon>
        <taxon>Inhella</taxon>
    </lineage>
</organism>
<dbReference type="PANTHER" id="PTHR48100">
    <property type="entry name" value="BROAD-SPECIFICITY PHOSPHATASE YOR283W-RELATED"/>
    <property type="match status" value="1"/>
</dbReference>